<dbReference type="Pfam" id="PF12822">
    <property type="entry name" value="ECF_trnsprt"/>
    <property type="match status" value="1"/>
</dbReference>
<evidence type="ECO:0008006" key="4">
    <source>
        <dbReference type="Google" id="ProtNLM"/>
    </source>
</evidence>
<evidence type="ECO:0000256" key="1">
    <source>
        <dbReference type="SAM" id="Phobius"/>
    </source>
</evidence>
<keyword evidence="1" id="KW-0472">Membrane</keyword>
<dbReference type="AlphaFoldDB" id="A0A4V3A2I0"/>
<gene>
    <name evidence="2" type="ORF">C5L23_000069</name>
</gene>
<dbReference type="RefSeq" id="WP_010006732.1">
    <property type="nucleotide sequence ID" value="NZ_JAGYGP010000003.1"/>
</dbReference>
<name>A0A4V3A2I0_9LACO</name>
<feature type="transmembrane region" description="Helical" evidence="1">
    <location>
        <begin position="7"/>
        <end position="27"/>
    </location>
</feature>
<evidence type="ECO:0000313" key="2">
    <source>
        <dbReference type="EMBL" id="TDG68467.1"/>
    </source>
</evidence>
<evidence type="ECO:0000313" key="3">
    <source>
        <dbReference type="Proteomes" id="UP000295681"/>
    </source>
</evidence>
<dbReference type="STRING" id="907931.GCA_000165675_01780"/>
<dbReference type="EMBL" id="PUFI01000013">
    <property type="protein sequence ID" value="TDG68467.1"/>
    <property type="molecule type" value="Genomic_DNA"/>
</dbReference>
<dbReference type="Proteomes" id="UP000295681">
    <property type="component" value="Unassembled WGS sequence"/>
</dbReference>
<keyword evidence="3" id="KW-1185">Reference proteome</keyword>
<comment type="caution">
    <text evidence="2">The sequence shown here is derived from an EMBL/GenBank/DDBJ whole genome shotgun (WGS) entry which is preliminary data.</text>
</comment>
<reference evidence="2 3" key="1">
    <citation type="journal article" date="2019" name="Appl. Microbiol. Biotechnol.">
        <title>Uncovering carbohydrate metabolism through a genotype-phenotype association study of 56 lactic acid bacteria genomes.</title>
        <authorList>
            <person name="Buron-Moles G."/>
            <person name="Chailyan A."/>
            <person name="Dolejs I."/>
            <person name="Forster J."/>
            <person name="Miks M.H."/>
        </authorList>
    </citation>
    <scope>NUCLEOTIDE SEQUENCE [LARGE SCALE GENOMIC DNA]</scope>
    <source>
        <strain evidence="2 3">ATCC 700006</strain>
    </source>
</reference>
<feature type="transmembrane region" description="Helical" evidence="1">
    <location>
        <begin position="90"/>
        <end position="108"/>
    </location>
</feature>
<sequence>MSSKTKLIALSSIFIAIVLLQNMIPILGGLNIGVLRITLIHVTVAISAIVLGPKIGTMIGLTWGLTSFITALTAPSSPVAALIFTNPVIALVPRLLVGLIAGLVFNKLAQRLSPVVSAGITGFLTALLNTIMVLGLAYVFYANGMSAIYKVSVDQLLPILLGIVASNGVPEAIAATILVPLIALPLRRLVQQHQ</sequence>
<dbReference type="InterPro" id="IPR024529">
    <property type="entry name" value="ECF_trnsprt_substrate-spec"/>
</dbReference>
<feature type="transmembrane region" description="Helical" evidence="1">
    <location>
        <begin position="33"/>
        <end position="51"/>
    </location>
</feature>
<keyword evidence="1" id="KW-1133">Transmembrane helix</keyword>
<protein>
    <recommendedName>
        <fullName evidence="4">ECF transporter S component</fullName>
    </recommendedName>
</protein>
<proteinExistence type="predicted"/>
<dbReference type="Gene3D" id="1.10.1760.20">
    <property type="match status" value="1"/>
</dbReference>
<keyword evidence="1" id="KW-0812">Transmembrane</keyword>
<dbReference type="GO" id="GO:0022857">
    <property type="term" value="F:transmembrane transporter activity"/>
    <property type="evidence" value="ECO:0007669"/>
    <property type="project" value="InterPro"/>
</dbReference>
<accession>A0A4V3A2I0</accession>
<feature type="transmembrane region" description="Helical" evidence="1">
    <location>
        <begin position="115"/>
        <end position="139"/>
    </location>
</feature>
<organism evidence="2 3">
    <name type="scientific">Leuconostoc fallax</name>
    <dbReference type="NCBI Taxonomy" id="1251"/>
    <lineage>
        <taxon>Bacteria</taxon>
        <taxon>Bacillati</taxon>
        <taxon>Bacillota</taxon>
        <taxon>Bacilli</taxon>
        <taxon>Lactobacillales</taxon>
        <taxon>Lactobacillaceae</taxon>
        <taxon>Leuconostoc</taxon>
    </lineage>
</organism>